<accession>A0A926IL87</accession>
<sequence length="160" mass="18405">MKHYDFVEWLLYKNNALPEDMHDEMQEHLSNCDICMDIFLSLIDEKEILAAEDIIQKDFNDKVINKISENKIKVLKSKDNKRAFNYQFGYYVAVAAVTIILTFSGAYTNLVDSVPKITKSMEISEVQRPNVIVNFSEKIVNSTSAFLGSIENIERNKEGK</sequence>
<keyword evidence="3" id="KW-1185">Reference proteome</keyword>
<keyword evidence="1" id="KW-0472">Membrane</keyword>
<evidence type="ECO:0008006" key="4">
    <source>
        <dbReference type="Google" id="ProtNLM"/>
    </source>
</evidence>
<reference evidence="2" key="1">
    <citation type="submission" date="2020-08" db="EMBL/GenBank/DDBJ databases">
        <title>Genome public.</title>
        <authorList>
            <person name="Liu C."/>
            <person name="Sun Q."/>
        </authorList>
    </citation>
    <scope>NUCLEOTIDE SEQUENCE</scope>
    <source>
        <strain evidence="2">BX21</strain>
    </source>
</reference>
<comment type="caution">
    <text evidence="2">The sequence shown here is derived from an EMBL/GenBank/DDBJ whole genome shotgun (WGS) entry which is preliminary data.</text>
</comment>
<organism evidence="2 3">
    <name type="scientific">Paratissierella segnis</name>
    <dbReference type="NCBI Taxonomy" id="2763679"/>
    <lineage>
        <taxon>Bacteria</taxon>
        <taxon>Bacillati</taxon>
        <taxon>Bacillota</taxon>
        <taxon>Tissierellia</taxon>
        <taxon>Tissierellales</taxon>
        <taxon>Tissierellaceae</taxon>
        <taxon>Paratissierella</taxon>
    </lineage>
</organism>
<keyword evidence="1" id="KW-0812">Transmembrane</keyword>
<evidence type="ECO:0000313" key="2">
    <source>
        <dbReference type="EMBL" id="MBC8589110.1"/>
    </source>
</evidence>
<feature type="transmembrane region" description="Helical" evidence="1">
    <location>
        <begin position="88"/>
        <end position="107"/>
    </location>
</feature>
<name>A0A926IL87_9FIRM</name>
<dbReference type="EMBL" id="JACRTG010000030">
    <property type="protein sequence ID" value="MBC8589110.1"/>
    <property type="molecule type" value="Genomic_DNA"/>
</dbReference>
<evidence type="ECO:0000256" key="1">
    <source>
        <dbReference type="SAM" id="Phobius"/>
    </source>
</evidence>
<dbReference type="Proteomes" id="UP000601171">
    <property type="component" value="Unassembled WGS sequence"/>
</dbReference>
<evidence type="ECO:0000313" key="3">
    <source>
        <dbReference type="Proteomes" id="UP000601171"/>
    </source>
</evidence>
<gene>
    <name evidence="2" type="ORF">H8707_12890</name>
</gene>
<dbReference type="AlphaFoldDB" id="A0A926IL87"/>
<proteinExistence type="predicted"/>
<protein>
    <recommendedName>
        <fullName evidence="4">Zf-HC2 domain-containing protein</fullName>
    </recommendedName>
</protein>
<keyword evidence="1" id="KW-1133">Transmembrane helix</keyword>
<dbReference type="RefSeq" id="WP_262430572.1">
    <property type="nucleotide sequence ID" value="NZ_JACRTG010000030.1"/>
</dbReference>